<evidence type="ECO:0000313" key="3">
    <source>
        <dbReference type="Proteomes" id="UP000601361"/>
    </source>
</evidence>
<feature type="compositionally biased region" description="Low complexity" evidence="1">
    <location>
        <begin position="7"/>
        <end position="16"/>
    </location>
</feature>
<proteinExistence type="predicted"/>
<organism evidence="2 3">
    <name type="scientific">Hymenobacter glacieicola</name>
    <dbReference type="NCBI Taxonomy" id="1562124"/>
    <lineage>
        <taxon>Bacteria</taxon>
        <taxon>Pseudomonadati</taxon>
        <taxon>Bacteroidota</taxon>
        <taxon>Cytophagia</taxon>
        <taxon>Cytophagales</taxon>
        <taxon>Hymenobacteraceae</taxon>
        <taxon>Hymenobacter</taxon>
    </lineage>
</organism>
<feature type="compositionally biased region" description="Acidic residues" evidence="1">
    <location>
        <begin position="127"/>
        <end position="141"/>
    </location>
</feature>
<dbReference type="Proteomes" id="UP000601361">
    <property type="component" value="Unassembled WGS sequence"/>
</dbReference>
<evidence type="ECO:0000256" key="1">
    <source>
        <dbReference type="SAM" id="MobiDB-lite"/>
    </source>
</evidence>
<sequence>MLPPAAAPTATFPATPRVSSQLKRSRALSPEFFTLTAPSKAMRQHDDLDDDLFDDDELDDFATTGGSKTRGNPEDQLSAKYADYLMWRDTGSSHDEALDLASMTEDEFATAEATEDPDGSTSFSSLDDLDDDDFSDDENDEYGSAGSSRNSRRNSDYDDY</sequence>
<accession>A0ABQ1WS55</accession>
<feature type="compositionally biased region" description="Acidic residues" evidence="1">
    <location>
        <begin position="104"/>
        <end position="118"/>
    </location>
</feature>
<feature type="compositionally biased region" description="Acidic residues" evidence="1">
    <location>
        <begin position="47"/>
        <end position="60"/>
    </location>
</feature>
<evidence type="ECO:0000313" key="2">
    <source>
        <dbReference type="EMBL" id="GGG43496.1"/>
    </source>
</evidence>
<gene>
    <name evidence="2" type="ORF">GCM10011378_19870</name>
</gene>
<feature type="region of interest" description="Disordered" evidence="1">
    <location>
        <begin position="96"/>
        <end position="160"/>
    </location>
</feature>
<name>A0ABQ1WS55_9BACT</name>
<protein>
    <submittedName>
        <fullName evidence="2">Uncharacterized protein</fullName>
    </submittedName>
</protein>
<comment type="caution">
    <text evidence="2">The sequence shown here is derived from an EMBL/GenBank/DDBJ whole genome shotgun (WGS) entry which is preliminary data.</text>
</comment>
<feature type="region of interest" description="Disordered" evidence="1">
    <location>
        <begin position="1"/>
        <end position="77"/>
    </location>
</feature>
<dbReference type="EMBL" id="BMGS01000004">
    <property type="protein sequence ID" value="GGG43496.1"/>
    <property type="molecule type" value="Genomic_DNA"/>
</dbReference>
<reference evidence="3" key="1">
    <citation type="journal article" date="2019" name="Int. J. Syst. Evol. Microbiol.">
        <title>The Global Catalogue of Microorganisms (GCM) 10K type strain sequencing project: providing services to taxonomists for standard genome sequencing and annotation.</title>
        <authorList>
            <consortium name="The Broad Institute Genomics Platform"/>
            <consortium name="The Broad Institute Genome Sequencing Center for Infectious Disease"/>
            <person name="Wu L."/>
            <person name="Ma J."/>
        </authorList>
    </citation>
    <scope>NUCLEOTIDE SEQUENCE [LARGE SCALE GENOMIC DNA]</scope>
    <source>
        <strain evidence="3">CGMCC 1.12990</strain>
    </source>
</reference>
<keyword evidence="3" id="KW-1185">Reference proteome</keyword>